<dbReference type="RefSeq" id="WP_012781212.1">
    <property type="nucleotide sequence ID" value="NC_013061.1"/>
</dbReference>
<evidence type="ECO:0008006" key="3">
    <source>
        <dbReference type="Google" id="ProtNLM"/>
    </source>
</evidence>
<protein>
    <recommendedName>
        <fullName evidence="3">Helix-turn-helix type 11 domain-containing protein</fullName>
    </recommendedName>
</protein>
<organism evidence="1 2">
    <name type="scientific">Pedobacter heparinus (strain ATCC 13125 / DSM 2366 / CIP 104194 / JCM 7457 / NBRC 12017 / NCIMB 9290 / NRRL B-14731 / HIM 762-3)</name>
    <dbReference type="NCBI Taxonomy" id="485917"/>
    <lineage>
        <taxon>Bacteria</taxon>
        <taxon>Pseudomonadati</taxon>
        <taxon>Bacteroidota</taxon>
        <taxon>Sphingobacteriia</taxon>
        <taxon>Sphingobacteriales</taxon>
        <taxon>Sphingobacteriaceae</taxon>
        <taxon>Pedobacter</taxon>
    </lineage>
</organism>
<proteinExistence type="predicted"/>
<dbReference type="KEGG" id="phe:Phep_1048"/>
<gene>
    <name evidence="1" type="ordered locus">Phep_1048</name>
</gene>
<dbReference type="EMBL" id="CP001681">
    <property type="protein sequence ID" value="ACU03268.1"/>
    <property type="molecule type" value="Genomic_DNA"/>
</dbReference>
<name>C6Y3I9_PEDHD</name>
<dbReference type="Proteomes" id="UP000000852">
    <property type="component" value="Chromosome"/>
</dbReference>
<sequence length="115" mass="13378">MNLPLYQRLNELICIRNTGPVEVLAEKLNISPRQVKYIIKKMRQDCEAPICFDNVRQSYVYTEKGRCDFKFRANNKEIVTEAIDEALKKYFSPLILAWCLLPDLIKEIAILTLAV</sequence>
<evidence type="ECO:0000313" key="1">
    <source>
        <dbReference type="EMBL" id="ACU03268.1"/>
    </source>
</evidence>
<accession>C6Y3I9</accession>
<dbReference type="STRING" id="485917.Phep_1048"/>
<dbReference type="HOGENOM" id="CLU_2106648_0_0_10"/>
<dbReference type="OrthoDB" id="770928at2"/>
<reference evidence="1 2" key="1">
    <citation type="journal article" date="2009" name="Stand. Genomic Sci.">
        <title>Complete genome sequence of Pedobacter heparinus type strain (HIM 762-3).</title>
        <authorList>
            <person name="Han C."/>
            <person name="Spring S."/>
            <person name="Lapidus A."/>
            <person name="Del Rio T.G."/>
            <person name="Tice H."/>
            <person name="Copeland A."/>
            <person name="Cheng J.F."/>
            <person name="Lucas S."/>
            <person name="Chen F."/>
            <person name="Nolan M."/>
            <person name="Bruce D."/>
            <person name="Goodwin L."/>
            <person name="Pitluck S."/>
            <person name="Ivanova N."/>
            <person name="Mavromatis K."/>
            <person name="Mikhailova N."/>
            <person name="Pati A."/>
            <person name="Chen A."/>
            <person name="Palaniappan K."/>
            <person name="Land M."/>
            <person name="Hauser L."/>
            <person name="Chang Y.J."/>
            <person name="Jeffries C.C."/>
            <person name="Saunders E."/>
            <person name="Chertkov O."/>
            <person name="Brettin T."/>
            <person name="Goker M."/>
            <person name="Rohde M."/>
            <person name="Bristow J."/>
            <person name="Eisen J.A."/>
            <person name="Markowitz V."/>
            <person name="Hugenholtz P."/>
            <person name="Kyrpides N.C."/>
            <person name="Klenk H.P."/>
            <person name="Detter J.C."/>
        </authorList>
    </citation>
    <scope>NUCLEOTIDE SEQUENCE [LARGE SCALE GENOMIC DNA]</scope>
    <source>
        <strain evidence="2">ATCC 13125 / DSM 2366 / CIP 104194 / JCM 7457 / NBRC 12017 / NCIMB 9290 / NRRL B-14731 / HIM 762-3</strain>
    </source>
</reference>
<keyword evidence="2" id="KW-1185">Reference proteome</keyword>
<dbReference type="AlphaFoldDB" id="C6Y3I9"/>
<evidence type="ECO:0000313" key="2">
    <source>
        <dbReference type="Proteomes" id="UP000000852"/>
    </source>
</evidence>